<protein>
    <submittedName>
        <fullName evidence="3">Serpentine receptor class gamma</fullName>
    </submittedName>
</protein>
<evidence type="ECO:0000313" key="3">
    <source>
        <dbReference type="WBParaSite" id="ACRNAN_scaffold8383.g21578.t1"/>
    </source>
</evidence>
<dbReference type="WBParaSite" id="ACRNAN_scaffold8383.g21578.t1">
    <property type="protein sequence ID" value="ACRNAN_scaffold8383.g21578.t1"/>
    <property type="gene ID" value="ACRNAN_scaffold8383.g21578"/>
</dbReference>
<organism evidence="2 3">
    <name type="scientific">Acrobeloides nanus</name>
    <dbReference type="NCBI Taxonomy" id="290746"/>
    <lineage>
        <taxon>Eukaryota</taxon>
        <taxon>Metazoa</taxon>
        <taxon>Ecdysozoa</taxon>
        <taxon>Nematoda</taxon>
        <taxon>Chromadorea</taxon>
        <taxon>Rhabditida</taxon>
        <taxon>Tylenchina</taxon>
        <taxon>Cephalobomorpha</taxon>
        <taxon>Cephaloboidea</taxon>
        <taxon>Cephalobidae</taxon>
        <taxon>Acrobeloides</taxon>
    </lineage>
</organism>
<name>A0A914EJM0_9BILA</name>
<dbReference type="Proteomes" id="UP000887540">
    <property type="component" value="Unplaced"/>
</dbReference>
<feature type="transmembrane region" description="Helical" evidence="1">
    <location>
        <begin position="91"/>
        <end position="107"/>
    </location>
</feature>
<sequence length="135" mass="15155">MLAYVIFFCGFLNVALNLVTIVVLVIRKRQDSSKPLHKRRRTPELKLFIIALIGCFNILLEVSLFLAVRILPNGSPVKAAFFVYQPFMLDWYYLSPVWTIVVLCPSVRKQLFDFCSIGKSSGSVGSTSSVLPPAQ</sequence>
<feature type="transmembrane region" description="Helical" evidence="1">
    <location>
        <begin position="47"/>
        <end position="71"/>
    </location>
</feature>
<proteinExistence type="predicted"/>
<keyword evidence="1" id="KW-0812">Transmembrane</keyword>
<accession>A0A914EJM0</accession>
<reference evidence="3" key="1">
    <citation type="submission" date="2022-11" db="UniProtKB">
        <authorList>
            <consortium name="WormBaseParasite"/>
        </authorList>
    </citation>
    <scope>IDENTIFICATION</scope>
</reference>
<evidence type="ECO:0000256" key="1">
    <source>
        <dbReference type="SAM" id="Phobius"/>
    </source>
</evidence>
<keyword evidence="2" id="KW-1185">Reference proteome</keyword>
<feature type="transmembrane region" description="Helical" evidence="1">
    <location>
        <begin position="6"/>
        <end position="26"/>
    </location>
</feature>
<keyword evidence="1" id="KW-0472">Membrane</keyword>
<keyword evidence="1" id="KW-1133">Transmembrane helix</keyword>
<evidence type="ECO:0000313" key="2">
    <source>
        <dbReference type="Proteomes" id="UP000887540"/>
    </source>
</evidence>
<dbReference type="AlphaFoldDB" id="A0A914EJM0"/>